<dbReference type="InterPro" id="IPR036640">
    <property type="entry name" value="ABC1_TM_sf"/>
</dbReference>
<comment type="subcellular location">
    <subcellularLocation>
        <location evidence="1">Membrane</location>
        <topology evidence="1">Multi-pass membrane protein</topology>
    </subcellularLocation>
</comment>
<dbReference type="Gene3D" id="1.20.1560.10">
    <property type="entry name" value="ABC transporter type 1, transmembrane domain"/>
    <property type="match status" value="1"/>
</dbReference>
<dbReference type="GO" id="GO:0015421">
    <property type="term" value="F:ABC-type oligopeptide transporter activity"/>
    <property type="evidence" value="ECO:0007669"/>
    <property type="project" value="TreeGrafter"/>
</dbReference>
<proteinExistence type="predicted"/>
<dbReference type="OrthoDB" id="6500128at2759"/>
<gene>
    <name evidence="7" type="ORF">DICVIV_12484</name>
</gene>
<evidence type="ECO:0000259" key="6">
    <source>
        <dbReference type="PROSITE" id="PS50929"/>
    </source>
</evidence>
<evidence type="ECO:0000256" key="3">
    <source>
        <dbReference type="ARBA" id="ARBA00022989"/>
    </source>
</evidence>
<dbReference type="EMBL" id="KN716804">
    <property type="protein sequence ID" value="KJH41543.1"/>
    <property type="molecule type" value="Genomic_DNA"/>
</dbReference>
<dbReference type="PANTHER" id="PTHR43394:SF27">
    <property type="entry name" value="ATP-DEPENDENT TRANSLOCASE ABCB1-LIKE"/>
    <property type="match status" value="1"/>
</dbReference>
<feature type="transmembrane region" description="Helical" evidence="5">
    <location>
        <begin position="42"/>
        <end position="66"/>
    </location>
</feature>
<feature type="domain" description="ABC transmembrane type-1" evidence="6">
    <location>
        <begin position="1"/>
        <end position="103"/>
    </location>
</feature>
<keyword evidence="4 5" id="KW-0472">Membrane</keyword>
<dbReference type="InterPro" id="IPR039421">
    <property type="entry name" value="Type_1_exporter"/>
</dbReference>
<evidence type="ECO:0000256" key="2">
    <source>
        <dbReference type="ARBA" id="ARBA00022692"/>
    </source>
</evidence>
<dbReference type="STRING" id="29172.A0A0D8XAE4"/>
<dbReference type="AlphaFoldDB" id="A0A0D8XAE4"/>
<keyword evidence="3 5" id="KW-1133">Transmembrane helix</keyword>
<keyword evidence="2 5" id="KW-0812">Transmembrane</keyword>
<organism evidence="7 8">
    <name type="scientific">Dictyocaulus viviparus</name>
    <name type="common">Bovine lungworm</name>
    <dbReference type="NCBI Taxonomy" id="29172"/>
    <lineage>
        <taxon>Eukaryota</taxon>
        <taxon>Metazoa</taxon>
        <taxon>Ecdysozoa</taxon>
        <taxon>Nematoda</taxon>
        <taxon>Chromadorea</taxon>
        <taxon>Rhabditida</taxon>
        <taxon>Rhabditina</taxon>
        <taxon>Rhabditomorpha</taxon>
        <taxon>Strongyloidea</taxon>
        <taxon>Metastrongylidae</taxon>
        <taxon>Dictyocaulus</taxon>
    </lineage>
</organism>
<dbReference type="PROSITE" id="PS50929">
    <property type="entry name" value="ABC_TM1F"/>
    <property type="match status" value="1"/>
</dbReference>
<accession>A0A0D8XAE4</accession>
<keyword evidence="8" id="KW-1185">Reference proteome</keyword>
<evidence type="ECO:0000256" key="4">
    <source>
        <dbReference type="ARBA" id="ARBA00023136"/>
    </source>
</evidence>
<dbReference type="Pfam" id="PF00664">
    <property type="entry name" value="ABC_membrane"/>
    <property type="match status" value="1"/>
</dbReference>
<evidence type="ECO:0000313" key="8">
    <source>
        <dbReference type="Proteomes" id="UP000053766"/>
    </source>
</evidence>
<dbReference type="PANTHER" id="PTHR43394">
    <property type="entry name" value="ATP-DEPENDENT PERMEASE MDL1, MITOCHONDRIAL"/>
    <property type="match status" value="1"/>
</dbReference>
<dbReference type="SUPFAM" id="SSF90123">
    <property type="entry name" value="ABC transporter transmembrane region"/>
    <property type="match status" value="1"/>
</dbReference>
<evidence type="ECO:0000256" key="5">
    <source>
        <dbReference type="SAM" id="Phobius"/>
    </source>
</evidence>
<dbReference type="GO" id="GO:0090374">
    <property type="term" value="P:oligopeptide export from mitochondrion"/>
    <property type="evidence" value="ECO:0007669"/>
    <property type="project" value="TreeGrafter"/>
</dbReference>
<evidence type="ECO:0000256" key="1">
    <source>
        <dbReference type="ARBA" id="ARBA00004141"/>
    </source>
</evidence>
<sequence length="124" mass="14739">MTNVFLKAQNSEFVMGGGNTNPDGLQGITQTEFDYEVHMYSYYYLGLGLAIFITSYVQIYCMEIFAERITYRMRQIYLKAILRQEISWFDLQKTGSLTARLTEFVNFYTLTFYNYINYISYDFK</sequence>
<dbReference type="GO" id="GO:0005743">
    <property type="term" value="C:mitochondrial inner membrane"/>
    <property type="evidence" value="ECO:0007669"/>
    <property type="project" value="TreeGrafter"/>
</dbReference>
<evidence type="ECO:0000313" key="7">
    <source>
        <dbReference type="EMBL" id="KJH41543.1"/>
    </source>
</evidence>
<dbReference type="GO" id="GO:0005524">
    <property type="term" value="F:ATP binding"/>
    <property type="evidence" value="ECO:0007669"/>
    <property type="project" value="InterPro"/>
</dbReference>
<dbReference type="InterPro" id="IPR011527">
    <property type="entry name" value="ABC1_TM_dom"/>
</dbReference>
<reference evidence="7 8" key="1">
    <citation type="submission" date="2013-11" db="EMBL/GenBank/DDBJ databases">
        <title>Draft genome of the bovine lungworm Dictyocaulus viviparus.</title>
        <authorList>
            <person name="Mitreva M."/>
        </authorList>
    </citation>
    <scope>NUCLEOTIDE SEQUENCE [LARGE SCALE GENOMIC DNA]</scope>
    <source>
        <strain evidence="7 8">HannoverDv2000</strain>
    </source>
</reference>
<protein>
    <recommendedName>
        <fullName evidence="6">ABC transmembrane type-1 domain-containing protein</fullName>
    </recommendedName>
</protein>
<name>A0A0D8XAE4_DICVI</name>
<dbReference type="Proteomes" id="UP000053766">
    <property type="component" value="Unassembled WGS sequence"/>
</dbReference>
<reference evidence="8" key="2">
    <citation type="journal article" date="2016" name="Sci. Rep.">
        <title>Dictyocaulus viviparus genome, variome and transcriptome elucidate lungworm biology and support future intervention.</title>
        <authorList>
            <person name="McNulty S.N."/>
            <person name="Strube C."/>
            <person name="Rosa B.A."/>
            <person name="Martin J.C."/>
            <person name="Tyagi R."/>
            <person name="Choi Y.J."/>
            <person name="Wang Q."/>
            <person name="Hallsworth Pepin K."/>
            <person name="Zhang X."/>
            <person name="Ozersky P."/>
            <person name="Wilson R.K."/>
            <person name="Sternberg P.W."/>
            <person name="Gasser R.B."/>
            <person name="Mitreva M."/>
        </authorList>
    </citation>
    <scope>NUCLEOTIDE SEQUENCE [LARGE SCALE GENOMIC DNA]</scope>
    <source>
        <strain evidence="8">HannoverDv2000</strain>
    </source>
</reference>